<accession>A1VWL8</accession>
<dbReference type="HOGENOM" id="CLU_045683_0_0_4"/>
<feature type="region of interest" description="Disordered" evidence="2">
    <location>
        <begin position="308"/>
        <end position="327"/>
    </location>
</feature>
<evidence type="ECO:0000313" key="5">
    <source>
        <dbReference type="Proteomes" id="UP000000644"/>
    </source>
</evidence>
<dbReference type="PANTHER" id="PTHR42928">
    <property type="entry name" value="TRICARBOXYLATE-BINDING PROTEIN"/>
    <property type="match status" value="1"/>
</dbReference>
<dbReference type="SUPFAM" id="SSF53850">
    <property type="entry name" value="Periplasmic binding protein-like II"/>
    <property type="match status" value="1"/>
</dbReference>
<reference evidence="5" key="1">
    <citation type="journal article" date="2009" name="Environ. Microbiol.">
        <title>The genome of Polaromonas naphthalenivorans strain CJ2, isolated from coal tar-contaminated sediment, reveals physiological and metabolic versatility and evolution through extensive horizontal gene transfer.</title>
        <authorList>
            <person name="Yagi J.M."/>
            <person name="Sims D."/>
            <person name="Brettin T."/>
            <person name="Bruce D."/>
            <person name="Madsen E.L."/>
        </authorList>
    </citation>
    <scope>NUCLEOTIDE SEQUENCE [LARGE SCALE GENOMIC DNA]</scope>
    <source>
        <strain evidence="5">CJ2</strain>
        <plasmid evidence="5">Plasmid pPNAP04</plasmid>
    </source>
</reference>
<dbReference type="AlphaFoldDB" id="A1VWL8"/>
<dbReference type="Gene3D" id="3.40.190.10">
    <property type="entry name" value="Periplasmic binding protein-like II"/>
    <property type="match status" value="1"/>
</dbReference>
<evidence type="ECO:0000313" key="4">
    <source>
        <dbReference type="EMBL" id="ABM40046.1"/>
    </source>
</evidence>
<dbReference type="EMBL" id="CP000533">
    <property type="protein sequence ID" value="ABM40046.1"/>
    <property type="molecule type" value="Genomic_DNA"/>
</dbReference>
<geneLocation type="plasmid" evidence="4 5">
    <name>pPNAP04</name>
</geneLocation>
<evidence type="ECO:0000256" key="2">
    <source>
        <dbReference type="SAM" id="MobiDB-lite"/>
    </source>
</evidence>
<dbReference type="KEGG" id="pna:Pnap_4625"/>
<evidence type="ECO:0000256" key="3">
    <source>
        <dbReference type="SAM" id="SignalP"/>
    </source>
</evidence>
<proteinExistence type="inferred from homology"/>
<dbReference type="Pfam" id="PF03401">
    <property type="entry name" value="TctC"/>
    <property type="match status" value="1"/>
</dbReference>
<dbReference type="InterPro" id="IPR042100">
    <property type="entry name" value="Bug_dom1"/>
</dbReference>
<comment type="similarity">
    <text evidence="1">Belongs to the UPF0065 (bug) family.</text>
</comment>
<feature type="compositionally biased region" description="Basic and acidic residues" evidence="2">
    <location>
        <begin position="310"/>
        <end position="327"/>
    </location>
</feature>
<name>A1VWL8_POLNA</name>
<sequence>MTTPHFFKAIAAVSIACSALAASLASHAQQFPSKPIRLVVPYSPGGLPDTVARIVSQRLSEGLGQAVVVENKPGGSGAVAAGMIAQAPADGYTLMMTDGPMLAITPLVMKKMSYDPVKDFTPVSLVGKAPLFLAVNASVKANTLDELIAQAKASPGSMNYGSSGLGSIHHLTAEAMNHALGIKVTHVPFKGSANSIPALVGEQVHMAFASPPSLMGFVKSGKVKLLAINSSKRSPLAPTVPTLSERIPGFDFAFNVAVLAKVGTPQAIVDRLSNEFAKVVKFPDVIQKLESAGVDPIGGSSEQLATALRSETKRVQDAGKAADLKVE</sequence>
<keyword evidence="4" id="KW-0614">Plasmid</keyword>
<organism evidence="4 5">
    <name type="scientific">Polaromonas naphthalenivorans (strain CJ2)</name>
    <dbReference type="NCBI Taxonomy" id="365044"/>
    <lineage>
        <taxon>Bacteria</taxon>
        <taxon>Pseudomonadati</taxon>
        <taxon>Pseudomonadota</taxon>
        <taxon>Betaproteobacteria</taxon>
        <taxon>Burkholderiales</taxon>
        <taxon>Comamonadaceae</taxon>
        <taxon>Polaromonas</taxon>
    </lineage>
</organism>
<dbReference type="Proteomes" id="UP000000644">
    <property type="component" value="Plasmid pPNAP04"/>
</dbReference>
<feature type="chain" id="PRO_5002639933" evidence="3">
    <location>
        <begin position="29"/>
        <end position="327"/>
    </location>
</feature>
<dbReference type="PANTHER" id="PTHR42928:SF5">
    <property type="entry name" value="BLR1237 PROTEIN"/>
    <property type="match status" value="1"/>
</dbReference>
<dbReference type="Gene3D" id="3.40.190.150">
    <property type="entry name" value="Bordetella uptake gene, domain 1"/>
    <property type="match status" value="1"/>
</dbReference>
<gene>
    <name evidence="4" type="ordered locus">Pnap_4625</name>
</gene>
<dbReference type="RefSeq" id="WP_011798417.1">
    <property type="nucleotide sequence ID" value="NC_008760.1"/>
</dbReference>
<keyword evidence="3" id="KW-0732">Signal</keyword>
<evidence type="ECO:0000256" key="1">
    <source>
        <dbReference type="ARBA" id="ARBA00006987"/>
    </source>
</evidence>
<keyword evidence="5" id="KW-1185">Reference proteome</keyword>
<dbReference type="InterPro" id="IPR005064">
    <property type="entry name" value="BUG"/>
</dbReference>
<dbReference type="OrthoDB" id="8959114at2"/>
<feature type="signal peptide" evidence="3">
    <location>
        <begin position="1"/>
        <end position="28"/>
    </location>
</feature>
<dbReference type="CDD" id="cd07012">
    <property type="entry name" value="PBP2_Bug_TTT"/>
    <property type="match status" value="1"/>
</dbReference>
<protein>
    <submittedName>
        <fullName evidence="4">Uncharacterized protein UPF0065</fullName>
    </submittedName>
</protein>
<dbReference type="PIRSF" id="PIRSF017082">
    <property type="entry name" value="YflP"/>
    <property type="match status" value="1"/>
</dbReference>